<dbReference type="InterPro" id="IPR036895">
    <property type="entry name" value="Uracil-DNA_glycosylase-like_sf"/>
</dbReference>
<gene>
    <name evidence="1" type="ORF">WCD58_22710</name>
</gene>
<organism evidence="1 2">
    <name type="scientific">Actinomycetospora flava</name>
    <dbReference type="NCBI Taxonomy" id="3129232"/>
    <lineage>
        <taxon>Bacteria</taxon>
        <taxon>Bacillati</taxon>
        <taxon>Actinomycetota</taxon>
        <taxon>Actinomycetes</taxon>
        <taxon>Pseudonocardiales</taxon>
        <taxon>Pseudonocardiaceae</taxon>
        <taxon>Actinomycetospora</taxon>
    </lineage>
</organism>
<name>A0ABU8MBF9_9PSEU</name>
<dbReference type="EMBL" id="JBBEGM010000010">
    <property type="protein sequence ID" value="MEJ2863985.1"/>
    <property type="molecule type" value="Genomic_DNA"/>
</dbReference>
<evidence type="ECO:0008006" key="3">
    <source>
        <dbReference type="Google" id="ProtNLM"/>
    </source>
</evidence>
<dbReference type="RefSeq" id="WP_337705353.1">
    <property type="nucleotide sequence ID" value="NZ_JBBEGM010000010.1"/>
</dbReference>
<keyword evidence="2" id="KW-1185">Reference proteome</keyword>
<reference evidence="1 2" key="1">
    <citation type="submission" date="2024-03" db="EMBL/GenBank/DDBJ databases">
        <title>Actinomycetospora sp. OC33-EN07, a novel actinomycete isolated from wild orchid (Aerides multiflora).</title>
        <authorList>
            <person name="Suriyachadkun C."/>
        </authorList>
    </citation>
    <scope>NUCLEOTIDE SEQUENCE [LARGE SCALE GENOMIC DNA]</scope>
    <source>
        <strain evidence="1 2">OC33-EN07</strain>
    </source>
</reference>
<evidence type="ECO:0000313" key="1">
    <source>
        <dbReference type="EMBL" id="MEJ2863985.1"/>
    </source>
</evidence>
<dbReference type="Gene3D" id="3.40.470.10">
    <property type="entry name" value="Uracil-DNA glycosylase-like domain"/>
    <property type="match status" value="1"/>
</dbReference>
<proteinExistence type="predicted"/>
<dbReference type="Proteomes" id="UP001369736">
    <property type="component" value="Unassembled WGS sequence"/>
</dbReference>
<comment type="caution">
    <text evidence="1">The sequence shown here is derived from an EMBL/GenBank/DDBJ whole genome shotgun (WGS) entry which is preliminary data.</text>
</comment>
<accession>A0ABU8MBF9</accession>
<protein>
    <recommendedName>
        <fullName evidence="3">Uracil DNA glycosylase superfamily protein</fullName>
    </recommendedName>
</protein>
<dbReference type="SUPFAM" id="SSF52141">
    <property type="entry name" value="Uracil-DNA glycosylase-like"/>
    <property type="match status" value="1"/>
</dbReference>
<sequence>MEKNANADWVHVRMKMMDFREPHAAPLIAYADEVAATLGLNPAGIPYPDPAHGGTAAEVLFVLSHPSEYAIRERGGSGLLSLENNDFPSNNCFDHCRRVGLAFDRITHWNAVPQPLPKGADPSTEDLRLGARWLPGLLDLLPKLRVVVLLSRNAEAGWDAALPHPTLDRFDPIRGPGPGRQGMANRGAGQRLTDAFDEIARRLGTTASA</sequence>
<evidence type="ECO:0000313" key="2">
    <source>
        <dbReference type="Proteomes" id="UP001369736"/>
    </source>
</evidence>